<accession>A0A5A7SZY2</accession>
<dbReference type="PANTHER" id="PTHR12458">
    <property type="entry name" value="ORF PROTEIN"/>
    <property type="match status" value="1"/>
</dbReference>
<protein>
    <submittedName>
        <fullName evidence="3">Cilia-and flagella-associated protein 20 isoform X3</fullName>
    </submittedName>
</protein>
<comment type="caution">
    <text evidence="3">The sequence shown here is derived from an EMBL/GenBank/DDBJ whole genome shotgun (WGS) entry which is preliminary data.</text>
</comment>
<keyword evidence="3" id="KW-0282">Flagellum</keyword>
<dbReference type="STRING" id="1194695.A0A5A7SZY2"/>
<evidence type="ECO:0000313" key="3">
    <source>
        <dbReference type="EMBL" id="KAA0034775.1"/>
    </source>
</evidence>
<evidence type="ECO:0000259" key="2">
    <source>
        <dbReference type="Pfam" id="PF05018"/>
    </source>
</evidence>
<dbReference type="InterPro" id="IPR007714">
    <property type="entry name" value="CFA20_dom"/>
</dbReference>
<keyword evidence="1" id="KW-0812">Transmembrane</keyword>
<keyword evidence="3" id="KW-0966">Cell projection</keyword>
<sequence>MGMVENKVGSGMSESRVGIFSPNIVSSVQYNLGGGVGQVTFESYVSPPVAGVNPLFLVVGVNLGVGKGFLPCENKVVERWEVLASVGINKVDFKNVRCLEGQLKRRRIASIWKRMRVECEVLDAKGLSSWILLMWNSRSCVATEVLGGSLLGLTDGQQQGLRALESPSSLKGSRIASDHWPIFLSLSPLKWGPKMGGLSIYGEVESFKRLRTLEYHSQGGEVQFKRGPCWTDLEEKVSRNQKSKIKWAKEGDCNIGFFHRIVGCKRNKNHIGFLLLDNGEYTRGGKVIEKEILVVMGTNLQAPVAFIWLSFRTIGIFSKEIWWEFSRNVLEGAQGTFVAGRQISNLALIANEAIKEYRSRKKGVLLKLDFEKAYDHVDWDVLDRVLMKKETQRVDSSHQRFKTRESSVFYLVLTCGGCLKEMTEVASFLSLVGGAALGRERGTFMFGVPIQVKDIRVNIVDDLIRRRTSLVGSFFAACFVGRQRVKILITFFRIVSMLGLCGALFCRSLLVMLAVRAFVQQQWSSSSIHPSESWTPSFSWGVFDRLVFLMSLFSNGHIKRPQDEDIQSNVLEIVGSKIQATYITCPADPASTLGIKLPFLVIIVKNLNKYFTFEIQVLDDKNVRRRFRASNFQAITRVKPYICTMPLRMDEGWNHIQLNLADFTRRAYGTNYVETLRVQVHANCRLRRIYFADRLYSEEELPPEFKLYLPTQVKF</sequence>
<dbReference type="InterPro" id="IPR040441">
    <property type="entry name" value="CFA20/CFAP20DC"/>
</dbReference>
<feature type="transmembrane region" description="Helical" evidence="1">
    <location>
        <begin position="491"/>
        <end position="518"/>
    </location>
</feature>
<feature type="domain" description="CFA20" evidence="2">
    <location>
        <begin position="553"/>
        <end position="708"/>
    </location>
</feature>
<dbReference type="OrthoDB" id="7486196at2759"/>
<keyword evidence="1" id="KW-0472">Membrane</keyword>
<name>A0A5A7SZY2_CUCMM</name>
<gene>
    <name evidence="3" type="ORF">E6C27_scaffold65G008020</name>
</gene>
<evidence type="ECO:0000313" key="4">
    <source>
        <dbReference type="Proteomes" id="UP000321393"/>
    </source>
</evidence>
<organism evidence="3 4">
    <name type="scientific">Cucumis melo var. makuwa</name>
    <name type="common">Oriental melon</name>
    <dbReference type="NCBI Taxonomy" id="1194695"/>
    <lineage>
        <taxon>Eukaryota</taxon>
        <taxon>Viridiplantae</taxon>
        <taxon>Streptophyta</taxon>
        <taxon>Embryophyta</taxon>
        <taxon>Tracheophyta</taxon>
        <taxon>Spermatophyta</taxon>
        <taxon>Magnoliopsida</taxon>
        <taxon>eudicotyledons</taxon>
        <taxon>Gunneridae</taxon>
        <taxon>Pentapetalae</taxon>
        <taxon>rosids</taxon>
        <taxon>fabids</taxon>
        <taxon>Cucurbitales</taxon>
        <taxon>Cucurbitaceae</taxon>
        <taxon>Benincaseae</taxon>
        <taxon>Cucumis</taxon>
    </lineage>
</organism>
<reference evidence="3 4" key="1">
    <citation type="submission" date="2019-08" db="EMBL/GenBank/DDBJ databases">
        <title>Draft genome sequences of two oriental melons (Cucumis melo L. var makuwa).</title>
        <authorList>
            <person name="Kwon S.-Y."/>
        </authorList>
    </citation>
    <scope>NUCLEOTIDE SEQUENCE [LARGE SCALE GENOMIC DNA]</scope>
    <source>
        <strain evidence="4">cv. SW 3</strain>
        <tissue evidence="3">Leaf</tissue>
    </source>
</reference>
<proteinExistence type="predicted"/>
<keyword evidence="1" id="KW-1133">Transmembrane helix</keyword>
<dbReference type="Pfam" id="PF05018">
    <property type="entry name" value="CFA20_dom"/>
    <property type="match status" value="1"/>
</dbReference>
<keyword evidence="3" id="KW-0969">Cilium</keyword>
<evidence type="ECO:0000256" key="1">
    <source>
        <dbReference type="SAM" id="Phobius"/>
    </source>
</evidence>
<dbReference type="EMBL" id="SSTE01020484">
    <property type="protein sequence ID" value="KAA0034775.1"/>
    <property type="molecule type" value="Genomic_DNA"/>
</dbReference>
<dbReference type="AlphaFoldDB" id="A0A5A7SZY2"/>
<dbReference type="Proteomes" id="UP000321393">
    <property type="component" value="Unassembled WGS sequence"/>
</dbReference>